<dbReference type="HOGENOM" id="CLU_2321966_0_0_1"/>
<accession>L8WGW9</accession>
<organism evidence="1 2">
    <name type="scientific">Thanatephorus cucumeris (strain AG1-IA)</name>
    <name type="common">Rice sheath blight fungus</name>
    <name type="synonym">Rhizoctonia solani</name>
    <dbReference type="NCBI Taxonomy" id="983506"/>
    <lineage>
        <taxon>Eukaryota</taxon>
        <taxon>Fungi</taxon>
        <taxon>Dikarya</taxon>
        <taxon>Basidiomycota</taxon>
        <taxon>Agaricomycotina</taxon>
        <taxon>Agaricomycetes</taxon>
        <taxon>Cantharellales</taxon>
        <taxon>Ceratobasidiaceae</taxon>
        <taxon>Rhizoctonia</taxon>
        <taxon>Rhizoctonia solani AG-1</taxon>
    </lineage>
</organism>
<protein>
    <submittedName>
        <fullName evidence="1">Uncharacterized protein</fullName>
    </submittedName>
</protein>
<sequence>MNPVIVGKATTECYRCRVSGDSESMMSAILLPRFSGFWLIGISRGAELSILYMVLLTIAVPSKVYYFGQGKPKGSVITMGEYLAVPKVPELPGSQAQIT</sequence>
<proteinExistence type="predicted"/>
<evidence type="ECO:0000313" key="2">
    <source>
        <dbReference type="Proteomes" id="UP000011668"/>
    </source>
</evidence>
<evidence type="ECO:0000313" key="1">
    <source>
        <dbReference type="EMBL" id="ELU35972.1"/>
    </source>
</evidence>
<dbReference type="AlphaFoldDB" id="L8WGW9"/>
<comment type="caution">
    <text evidence="1">The sequence shown here is derived from an EMBL/GenBank/DDBJ whole genome shotgun (WGS) entry which is preliminary data.</text>
</comment>
<name>L8WGW9_THACA</name>
<keyword evidence="2" id="KW-1185">Reference proteome</keyword>
<gene>
    <name evidence="1" type="ORF">AG1IA_09998</name>
</gene>
<dbReference type="Proteomes" id="UP000011668">
    <property type="component" value="Unassembled WGS sequence"/>
</dbReference>
<dbReference type="EMBL" id="AFRT01004703">
    <property type="protein sequence ID" value="ELU35972.1"/>
    <property type="molecule type" value="Genomic_DNA"/>
</dbReference>
<reference evidence="1 2" key="1">
    <citation type="journal article" date="2013" name="Nat. Commun.">
        <title>The evolution and pathogenic mechanisms of the rice sheath blight pathogen.</title>
        <authorList>
            <person name="Zheng A."/>
            <person name="Lin R."/>
            <person name="Xu L."/>
            <person name="Qin P."/>
            <person name="Tang C."/>
            <person name="Ai P."/>
            <person name="Zhang D."/>
            <person name="Liu Y."/>
            <person name="Sun Z."/>
            <person name="Feng H."/>
            <person name="Wang Y."/>
            <person name="Chen Y."/>
            <person name="Liang X."/>
            <person name="Fu R."/>
            <person name="Li Q."/>
            <person name="Zhang J."/>
            <person name="Yu X."/>
            <person name="Xie Z."/>
            <person name="Ding L."/>
            <person name="Guan P."/>
            <person name="Tang J."/>
            <person name="Liang Y."/>
            <person name="Wang S."/>
            <person name="Deng Q."/>
            <person name="Li S."/>
            <person name="Zhu J."/>
            <person name="Wang L."/>
            <person name="Liu H."/>
            <person name="Li P."/>
        </authorList>
    </citation>
    <scope>NUCLEOTIDE SEQUENCE [LARGE SCALE GENOMIC DNA]</scope>
    <source>
        <strain evidence="2">AG-1 IA</strain>
    </source>
</reference>